<evidence type="ECO:0000313" key="3">
    <source>
        <dbReference type="Proteomes" id="UP001500279"/>
    </source>
</evidence>
<dbReference type="Gene3D" id="3.60.110.10">
    <property type="entry name" value="Carbon-nitrogen hydrolase"/>
    <property type="match status" value="1"/>
</dbReference>
<evidence type="ECO:0000313" key="2">
    <source>
        <dbReference type="EMBL" id="GAA0751073.1"/>
    </source>
</evidence>
<dbReference type="EMBL" id="BAAAEW010000013">
    <property type="protein sequence ID" value="GAA0751073.1"/>
    <property type="molecule type" value="Genomic_DNA"/>
</dbReference>
<dbReference type="InterPro" id="IPR036526">
    <property type="entry name" value="C-N_Hydrolase_sf"/>
</dbReference>
<name>A0ABP3VC53_9BURK</name>
<dbReference type="Proteomes" id="UP001500279">
    <property type="component" value="Unassembled WGS sequence"/>
</dbReference>
<dbReference type="Pfam" id="PF00795">
    <property type="entry name" value="CN_hydrolase"/>
    <property type="match status" value="1"/>
</dbReference>
<sequence>MRRVVQLLKPGSEDFSPRQAWLRLWVLAGDQPRLNAWEQQRDAQGFDAQVEGLFALIDDEKPVTLELAQAQPLALIRALDQWLAAMQRPAGRTLATGRAQTQYTEEGQGYWLAPVFQAARQTSAMATQVTQRALWFRHHVAIPCRTSQGLEVSLQPSAGLLDEALSELAARQEGELKAWVAHFNDGADVAWTRDIGTAGNWRTVSVEPAAQRQASIADTLQRAQHSGAVVVVFPEFTVDLQQRRVIAEHLIQHATGSVQLVVAGSFHEPELGGNPLQAYNTAPVLVANGLELFRHRKLRLFGDEAHGAECAQIGNTLHVLLTPLGGMTVMICKDYLDGDDRVRTALHEVLVDWVWVPSYGNATTLKLHKQRARELAQVRVGLSTLVAQTQNTAMDKTGRLLPGFAHAAGHGAPMDVGDDGGLVSLTWRRVTTPVLDPSRRPALKRIK</sequence>
<reference evidence="3" key="1">
    <citation type="journal article" date="2019" name="Int. J. Syst. Evol. Microbiol.">
        <title>The Global Catalogue of Microorganisms (GCM) 10K type strain sequencing project: providing services to taxonomists for standard genome sequencing and annotation.</title>
        <authorList>
            <consortium name="The Broad Institute Genomics Platform"/>
            <consortium name="The Broad Institute Genome Sequencing Center for Infectious Disease"/>
            <person name="Wu L."/>
            <person name="Ma J."/>
        </authorList>
    </citation>
    <scope>NUCLEOTIDE SEQUENCE [LARGE SCALE GENOMIC DNA]</scope>
    <source>
        <strain evidence="3">JCM 15503</strain>
    </source>
</reference>
<feature type="domain" description="CN hydrolase" evidence="1">
    <location>
        <begin position="216"/>
        <end position="334"/>
    </location>
</feature>
<gene>
    <name evidence="2" type="ORF">GCM10009107_23480</name>
</gene>
<keyword evidence="3" id="KW-1185">Reference proteome</keyword>
<proteinExistence type="predicted"/>
<comment type="caution">
    <text evidence="2">The sequence shown here is derived from an EMBL/GenBank/DDBJ whole genome shotgun (WGS) entry which is preliminary data.</text>
</comment>
<dbReference type="InterPro" id="IPR003010">
    <property type="entry name" value="C-N_Hydrolase"/>
</dbReference>
<accession>A0ABP3VC53</accession>
<organism evidence="2 3">
    <name type="scientific">Ideonella azotifigens</name>
    <dbReference type="NCBI Taxonomy" id="513160"/>
    <lineage>
        <taxon>Bacteria</taxon>
        <taxon>Pseudomonadati</taxon>
        <taxon>Pseudomonadota</taxon>
        <taxon>Betaproteobacteria</taxon>
        <taxon>Burkholderiales</taxon>
        <taxon>Sphaerotilaceae</taxon>
        <taxon>Ideonella</taxon>
    </lineage>
</organism>
<dbReference type="SUPFAM" id="SSF56317">
    <property type="entry name" value="Carbon-nitrogen hydrolase"/>
    <property type="match status" value="1"/>
</dbReference>
<protein>
    <recommendedName>
        <fullName evidence="1">CN hydrolase domain-containing protein</fullName>
    </recommendedName>
</protein>
<evidence type="ECO:0000259" key="1">
    <source>
        <dbReference type="Pfam" id="PF00795"/>
    </source>
</evidence>